<evidence type="ECO:0000256" key="1">
    <source>
        <dbReference type="ARBA" id="ARBA00004123"/>
    </source>
</evidence>
<comment type="subcellular location">
    <subcellularLocation>
        <location evidence="1">Nucleus</location>
    </subcellularLocation>
</comment>
<dbReference type="InterPro" id="IPR009071">
    <property type="entry name" value="HMG_box_dom"/>
</dbReference>
<dbReference type="PANTHER" id="PTHR10270:SF324">
    <property type="entry name" value="SOX DOMAIN-CONTAINING PROTEIN DICHAETE-RELATED"/>
    <property type="match status" value="1"/>
</dbReference>
<feature type="region of interest" description="Disordered" evidence="5">
    <location>
        <begin position="242"/>
        <end position="272"/>
    </location>
</feature>
<feature type="domain" description="HMG box" evidence="6">
    <location>
        <begin position="89"/>
        <end position="157"/>
    </location>
</feature>
<dbReference type="GO" id="GO:0000978">
    <property type="term" value="F:RNA polymerase II cis-regulatory region sequence-specific DNA binding"/>
    <property type="evidence" value="ECO:0007669"/>
    <property type="project" value="TreeGrafter"/>
</dbReference>
<feature type="DNA-binding region" description="HMG box" evidence="4">
    <location>
        <begin position="89"/>
        <end position="157"/>
    </location>
</feature>
<evidence type="ECO:0000259" key="6">
    <source>
        <dbReference type="PROSITE" id="PS50118"/>
    </source>
</evidence>
<feature type="region of interest" description="Disordered" evidence="5">
    <location>
        <begin position="23"/>
        <end position="63"/>
    </location>
</feature>
<keyword evidence="3 4" id="KW-0539">Nucleus</keyword>
<sequence>IKWQESIGIERERCLANPSCCKPSTGFNCMRDTSTSPSPSPTDESNNQYNNQQHSPEIGYSDDDKSDIVEETEKINVSSSSASMKEDHVKRPMNAFMVWSRGQRRKMAQENPKMHNSEISKRLGAEWKHLTEIQKRPFIDEAKRLRAIHMKDHPDYKYRPRRKPKSIFQKDKYTIPLVYPWSNLPLIPSCSRSSLLSSEKLLGTLPSLSSLCSSSRPFMMDTFNASLLLAQRNQFNSRMPFPNLLNMSQQNHQPQSNHLASSPTSSSSMKSPFQSAFSIPALSGQHQPVSSPNDNIMLPTSMNHPLLISHNNMWPMHSTNPLSLPLNSPLDSRLSNSSLSNFPSPNLGFIDWPSSAYSLLEAYRSLPSVFN</sequence>
<dbReference type="GO" id="GO:0001228">
    <property type="term" value="F:DNA-binding transcription activator activity, RNA polymerase II-specific"/>
    <property type="evidence" value="ECO:0007669"/>
    <property type="project" value="TreeGrafter"/>
</dbReference>
<dbReference type="InterPro" id="IPR050140">
    <property type="entry name" value="SRY-related_HMG-box_TF-like"/>
</dbReference>
<dbReference type="SMART" id="SM00398">
    <property type="entry name" value="HMG"/>
    <property type="match status" value="1"/>
</dbReference>
<dbReference type="GO" id="GO:0030154">
    <property type="term" value="P:cell differentiation"/>
    <property type="evidence" value="ECO:0007669"/>
    <property type="project" value="TreeGrafter"/>
</dbReference>
<feature type="compositionally biased region" description="Polar residues" evidence="5">
    <location>
        <begin position="245"/>
        <end position="255"/>
    </location>
</feature>
<name>A0A0A7M905_SCHPL</name>
<organism evidence="7">
    <name type="scientific">Schmidtea polychroa</name>
    <name type="common">Freshwater planarian flatworm</name>
    <name type="synonym">Dugesia polychroa</name>
    <dbReference type="NCBI Taxonomy" id="50054"/>
    <lineage>
        <taxon>Eukaryota</taxon>
        <taxon>Metazoa</taxon>
        <taxon>Spiralia</taxon>
        <taxon>Lophotrochozoa</taxon>
        <taxon>Platyhelminthes</taxon>
        <taxon>Rhabditophora</taxon>
        <taxon>Seriata</taxon>
        <taxon>Tricladida</taxon>
        <taxon>Continenticola</taxon>
        <taxon>Geoplanoidea</taxon>
        <taxon>Dugesiidae</taxon>
        <taxon>Schmidtea</taxon>
    </lineage>
</organism>
<keyword evidence="2 4" id="KW-0238">DNA-binding</keyword>
<evidence type="ECO:0000256" key="2">
    <source>
        <dbReference type="ARBA" id="ARBA00023125"/>
    </source>
</evidence>
<dbReference type="AlphaFoldDB" id="A0A0A7M905"/>
<gene>
    <name evidence="7" type="primary">soxb2-2</name>
</gene>
<evidence type="ECO:0000256" key="3">
    <source>
        <dbReference type="ARBA" id="ARBA00023242"/>
    </source>
</evidence>
<feature type="non-terminal residue" evidence="7">
    <location>
        <position position="1"/>
    </location>
</feature>
<dbReference type="Pfam" id="PF00505">
    <property type="entry name" value="HMG_box"/>
    <property type="match status" value="1"/>
</dbReference>
<feature type="compositionally biased region" description="Polar residues" evidence="5">
    <location>
        <begin position="43"/>
        <end position="55"/>
    </location>
</feature>
<dbReference type="PANTHER" id="PTHR10270">
    <property type="entry name" value="SOX TRANSCRIPTION FACTOR"/>
    <property type="match status" value="1"/>
</dbReference>
<dbReference type="GO" id="GO:0005634">
    <property type="term" value="C:nucleus"/>
    <property type="evidence" value="ECO:0007669"/>
    <property type="project" value="UniProtKB-SubCell"/>
</dbReference>
<feature type="non-terminal residue" evidence="7">
    <location>
        <position position="371"/>
    </location>
</feature>
<dbReference type="PROSITE" id="PS50118">
    <property type="entry name" value="HMG_BOX_2"/>
    <property type="match status" value="1"/>
</dbReference>
<reference evidence="7" key="1">
    <citation type="journal article" date="2015" name="Dev. Biol.">
        <title>Embryonic development of the nervous system in the planarian Schmidtea polychroa.</title>
        <authorList>
            <person name="Monjo F."/>
            <person name="Romero R."/>
        </authorList>
    </citation>
    <scope>NUCLEOTIDE SEQUENCE</scope>
</reference>
<proteinExistence type="evidence at transcript level"/>
<evidence type="ECO:0000313" key="7">
    <source>
        <dbReference type="EMBL" id="AIZ76502.1"/>
    </source>
</evidence>
<dbReference type="EMBL" id="KJ493811">
    <property type="protein sequence ID" value="AIZ76502.1"/>
    <property type="molecule type" value="mRNA"/>
</dbReference>
<protein>
    <submittedName>
        <fullName evidence="7">SOXB2-2</fullName>
    </submittedName>
</protein>
<dbReference type="Gene3D" id="1.10.30.10">
    <property type="entry name" value="High mobility group box domain"/>
    <property type="match status" value="1"/>
</dbReference>
<accession>A0A0A7M905</accession>
<dbReference type="SUPFAM" id="SSF47095">
    <property type="entry name" value="HMG-box"/>
    <property type="match status" value="1"/>
</dbReference>
<dbReference type="CDD" id="cd01388">
    <property type="entry name" value="HMG-box_SoxB"/>
    <property type="match status" value="1"/>
</dbReference>
<evidence type="ECO:0000256" key="4">
    <source>
        <dbReference type="PROSITE-ProRule" id="PRU00267"/>
    </source>
</evidence>
<dbReference type="FunFam" id="1.10.30.10:FF:000002">
    <property type="entry name" value="transcription factor Sox-2"/>
    <property type="match status" value="1"/>
</dbReference>
<dbReference type="InterPro" id="IPR036910">
    <property type="entry name" value="HMG_box_dom_sf"/>
</dbReference>
<feature type="compositionally biased region" description="Low complexity" evidence="5">
    <location>
        <begin position="256"/>
        <end position="272"/>
    </location>
</feature>
<evidence type="ECO:0000256" key="5">
    <source>
        <dbReference type="SAM" id="MobiDB-lite"/>
    </source>
</evidence>